<comment type="caution">
    <text evidence="1">The sequence shown here is derived from an EMBL/GenBank/DDBJ whole genome shotgun (WGS) entry which is preliminary data.</text>
</comment>
<reference evidence="1 2" key="1">
    <citation type="submission" date="2018-07" db="EMBL/GenBank/DDBJ databases">
        <title>Genome sequencing of rice bacterial endophytes.</title>
        <authorList>
            <person name="Venturi V."/>
        </authorList>
    </citation>
    <scope>NUCLEOTIDE SEQUENCE [LARGE SCALE GENOMIC DNA]</scope>
    <source>
        <strain evidence="1 2">E2333</strain>
    </source>
</reference>
<dbReference type="Proteomes" id="UP000255365">
    <property type="component" value="Unassembled WGS sequence"/>
</dbReference>
<proteinExistence type="predicted"/>
<evidence type="ECO:0000313" key="1">
    <source>
        <dbReference type="EMBL" id="RDL13625.1"/>
    </source>
</evidence>
<dbReference type="EMBL" id="QRAV01000024">
    <property type="protein sequence ID" value="RDL13625.1"/>
    <property type="molecule type" value="Genomic_DNA"/>
</dbReference>
<evidence type="ECO:0000313" key="2">
    <source>
        <dbReference type="Proteomes" id="UP000255365"/>
    </source>
</evidence>
<organism evidence="1 2">
    <name type="scientific">Pseudomonas jessenii</name>
    <dbReference type="NCBI Taxonomy" id="77298"/>
    <lineage>
        <taxon>Bacteria</taxon>
        <taxon>Pseudomonadati</taxon>
        <taxon>Pseudomonadota</taxon>
        <taxon>Gammaproteobacteria</taxon>
        <taxon>Pseudomonadales</taxon>
        <taxon>Pseudomonadaceae</taxon>
        <taxon>Pseudomonas</taxon>
    </lineage>
</organism>
<sequence length="81" mass="8960">MSIRSLARNLPKDPDNADCVLGWGVVQSTPWRFVDIYASKEAAEAEAKSRGPRYHVEYGSHRLGSDDFMSGLEQPLPAHSS</sequence>
<dbReference type="AlphaFoldDB" id="A0A370S1J3"/>
<name>A0A370S1J3_PSEJE</name>
<gene>
    <name evidence="1" type="ORF">DEU51_124102</name>
</gene>
<protein>
    <submittedName>
        <fullName evidence="1">Uncharacterized protein</fullName>
    </submittedName>
</protein>
<accession>A0A370S1J3</accession>